<dbReference type="EMBL" id="MBDN02000331">
    <property type="protein sequence ID" value="RLN76290.1"/>
    <property type="molecule type" value="Genomic_DNA"/>
</dbReference>
<dbReference type="EMBL" id="MAYM02000582">
    <property type="protein sequence ID" value="RLN37420.1"/>
    <property type="molecule type" value="Genomic_DNA"/>
</dbReference>
<evidence type="ECO:0000256" key="4">
    <source>
        <dbReference type="SAM" id="Phobius"/>
    </source>
</evidence>
<keyword evidence="1" id="KW-0328">Glycosyltransferase</keyword>
<evidence type="ECO:0000256" key="3">
    <source>
        <dbReference type="ARBA" id="ARBA00023180"/>
    </source>
</evidence>
<evidence type="ECO:0000256" key="2">
    <source>
        <dbReference type="ARBA" id="ARBA00022679"/>
    </source>
</evidence>
<evidence type="ECO:0000256" key="1">
    <source>
        <dbReference type="ARBA" id="ARBA00022676"/>
    </source>
</evidence>
<dbReference type="Pfam" id="PF04577">
    <property type="entry name" value="Glyco_transf_61"/>
    <property type="match status" value="1"/>
</dbReference>
<keyword evidence="4" id="KW-0812">Transmembrane</keyword>
<dbReference type="InterPro" id="IPR007657">
    <property type="entry name" value="Glycosyltransferase_61"/>
</dbReference>
<evidence type="ECO:0000259" key="5">
    <source>
        <dbReference type="Pfam" id="PF04577"/>
    </source>
</evidence>
<accession>A0A3R7GSS2</accession>
<evidence type="ECO:0000313" key="6">
    <source>
        <dbReference type="EMBL" id="RLN37420.1"/>
    </source>
</evidence>
<gene>
    <name evidence="6" type="ORF">BBI17_007623</name>
    <name evidence="7" type="ORF">BBO99_00007677</name>
</gene>
<feature type="domain" description="Glycosyltransferase 61 catalytic" evidence="5">
    <location>
        <begin position="274"/>
        <end position="461"/>
    </location>
</feature>
<organism evidence="6 9">
    <name type="scientific">Phytophthora kernoviae</name>
    <dbReference type="NCBI Taxonomy" id="325452"/>
    <lineage>
        <taxon>Eukaryota</taxon>
        <taxon>Sar</taxon>
        <taxon>Stramenopiles</taxon>
        <taxon>Oomycota</taxon>
        <taxon>Peronosporomycetes</taxon>
        <taxon>Peronosporales</taxon>
        <taxon>Peronosporaceae</taxon>
        <taxon>Phytophthora</taxon>
    </lineage>
</organism>
<dbReference type="Proteomes" id="UP000285883">
    <property type="component" value="Unassembled WGS sequence"/>
</dbReference>
<comment type="caution">
    <text evidence="6">The sequence shown here is derived from an EMBL/GenBank/DDBJ whole genome shotgun (WGS) entry which is preliminary data.</text>
</comment>
<keyword evidence="2" id="KW-0808">Transferase</keyword>
<dbReference type="AlphaFoldDB" id="A0A3R7GSS2"/>
<keyword evidence="8" id="KW-1185">Reference proteome</keyword>
<sequence length="557" mass="63207">MEENQVSKRLCHILTYPCLDPEHMRSVASPMPTAQQQQQEKQLQQNRTPRWIQLLIGGPVVVSVLMFISLWSMLPSHQSLRGIISAPTLLETHLSDLYTLVQQRRSKTVASDGELLHLDDLARSDSYEQWAPLIMSKCMHGMDKLAAPCIKEAQTTNLVEAQELLYPAFRLRLPHFSSTVMQDKWLSQGLHLERMRVSEDKEWAYYPAFQGQNMVFKNAVFRGDPPPDVWSDESCMGSAASHTSFVHDVNENSTGNELSIDTLIVATSPDSWSFQHFIDRVAVVWSQAQLAVPTKKKVDTVIVSGKSPRDAIVNEVYELMVGHHLHNITVSARHLVFSCRAPLIHPYTTQRITENILQALPAPKTDAQTDRNLILFLSRTKGGEAHNGGRKLLNEDKLFDAVSAMLKKEGRPEKLEYFRHSDFAGLTEVASFMRDRVKMMIGPHGAAFYNARFAQPRTALIEIIPDPDKFFVPCFWEQARLLGQDYSAHVGRVVSSKNDMQLTDVEEVARLVRNRLTFLDKPYRPSDALDHTYSWSMETKITLLSGGNTQTDRLERN</sequence>
<dbReference type="InterPro" id="IPR049625">
    <property type="entry name" value="Glyco_transf_61_cat"/>
</dbReference>
<keyword evidence="4" id="KW-0472">Membrane</keyword>
<dbReference type="GO" id="GO:0016757">
    <property type="term" value="F:glycosyltransferase activity"/>
    <property type="evidence" value="ECO:0007669"/>
    <property type="project" value="UniProtKB-KW"/>
</dbReference>
<evidence type="ECO:0000313" key="8">
    <source>
        <dbReference type="Proteomes" id="UP000285624"/>
    </source>
</evidence>
<dbReference type="Proteomes" id="UP000285624">
    <property type="component" value="Unassembled WGS sequence"/>
</dbReference>
<proteinExistence type="predicted"/>
<keyword evidence="3" id="KW-0325">Glycoprotein</keyword>
<dbReference type="PANTHER" id="PTHR20961">
    <property type="entry name" value="GLYCOSYLTRANSFERASE"/>
    <property type="match status" value="1"/>
</dbReference>
<feature type="transmembrane region" description="Helical" evidence="4">
    <location>
        <begin position="51"/>
        <end position="74"/>
    </location>
</feature>
<name>A0A3R7GSS2_9STRA</name>
<evidence type="ECO:0000313" key="7">
    <source>
        <dbReference type="EMBL" id="RLN76290.1"/>
    </source>
</evidence>
<dbReference type="PANTHER" id="PTHR20961:SF124">
    <property type="entry name" value="GLYCOSYLTRANSFERASE"/>
    <property type="match status" value="1"/>
</dbReference>
<reference evidence="8 9" key="1">
    <citation type="submission" date="2018-07" db="EMBL/GenBank/DDBJ databases">
        <title>Genome sequencing of oomycete isolates from Chile give support for New Zealand origin for Phytophthora kernoviae and make available the first Nothophytophthora sp. genome.</title>
        <authorList>
            <person name="Studholme D.J."/>
            <person name="Sanfuentes E."/>
            <person name="Panda P."/>
            <person name="Hill R."/>
            <person name="Sambles C."/>
            <person name="Grant M."/>
            <person name="Williams N.M."/>
            <person name="Mcdougal R.L."/>
        </authorList>
    </citation>
    <scope>NUCLEOTIDE SEQUENCE [LARGE SCALE GENOMIC DNA]</scope>
    <source>
        <strain evidence="6">Chile2</strain>
        <strain evidence="7">Chile4</strain>
    </source>
</reference>
<protein>
    <recommendedName>
        <fullName evidence="5">Glycosyltransferase 61 catalytic domain-containing protein</fullName>
    </recommendedName>
</protein>
<evidence type="ECO:0000313" key="9">
    <source>
        <dbReference type="Proteomes" id="UP000285883"/>
    </source>
</evidence>
<keyword evidence="4" id="KW-1133">Transmembrane helix</keyword>